<keyword evidence="3" id="KW-1185">Reference proteome</keyword>
<proteinExistence type="predicted"/>
<reference evidence="2 3" key="1">
    <citation type="submission" date="2014-03" db="EMBL/GenBank/DDBJ databases">
        <title>Draft genome sequence of the novel thermoacidophilic archaea Acidianus copahuensis ALE1 strain, isolated from Copahue volcanic area in Neuquen Argentina.</title>
        <authorList>
            <person name="Urbieta M.S."/>
            <person name="Rascovan N."/>
            <person name="Castro C."/>
            <person name="Revale S."/>
            <person name="Giaveno M.A."/>
            <person name="Vazquez M.P."/>
            <person name="Donati E.R."/>
        </authorList>
    </citation>
    <scope>NUCLEOTIDE SEQUENCE [LARGE SCALE GENOMIC DNA]</scope>
    <source>
        <strain evidence="2 3">ALE1</strain>
    </source>
</reference>
<gene>
    <name evidence="2" type="ORF">CM19_11230</name>
</gene>
<feature type="transmembrane region" description="Helical" evidence="1">
    <location>
        <begin position="140"/>
        <end position="160"/>
    </location>
</feature>
<evidence type="ECO:0000256" key="1">
    <source>
        <dbReference type="SAM" id="Phobius"/>
    </source>
</evidence>
<feature type="transmembrane region" description="Helical" evidence="1">
    <location>
        <begin position="114"/>
        <end position="134"/>
    </location>
</feature>
<feature type="transmembrane region" description="Helical" evidence="1">
    <location>
        <begin position="31"/>
        <end position="52"/>
    </location>
</feature>
<dbReference type="EMBL" id="JFZT01000057">
    <property type="protein sequence ID" value="EZQ02121.1"/>
    <property type="molecule type" value="Genomic_DNA"/>
</dbReference>
<feature type="transmembrane region" description="Helical" evidence="1">
    <location>
        <begin position="82"/>
        <end position="102"/>
    </location>
</feature>
<dbReference type="Proteomes" id="UP000024332">
    <property type="component" value="Unassembled WGS sequence"/>
</dbReference>
<accession>A0A031LKN9</accession>
<comment type="caution">
    <text evidence="2">The sequence shown here is derived from an EMBL/GenBank/DDBJ whole genome shotgun (WGS) entry which is preliminary data.</text>
</comment>
<sequence length="300" mass="33130">MAIGTIIRFIFGQGLSNSLSTPLNNQLMVDLAPLSTFGYTLEIASLALLSFSLWRKMKLFSLTVAILLFATFASILPIYTSIVFPLTLVLIFMSSIVMFQGLYVSAKKRITSSLLAPIYSSVILLYFVSLSLFLNLSLPIISYVIVYGIMVFSFLAYSITYTVKPSPSFKRYLISYVAGGIAFASMIPFYILVSTNRFMEIIMENVIPYMTGFVLYNPYLLPLAIIFSAIALFSIISLAIKGNPYAALGFFMIITSAFMATVGFGLLLLIVSPAVGSALITYNEIKEKNAQILLDQSEEE</sequence>
<dbReference type="STRING" id="1160895.CM19_11230"/>
<feature type="transmembrane region" description="Helical" evidence="1">
    <location>
        <begin position="172"/>
        <end position="193"/>
    </location>
</feature>
<evidence type="ECO:0000313" key="3">
    <source>
        <dbReference type="Proteomes" id="UP000024332"/>
    </source>
</evidence>
<feature type="transmembrane region" description="Helical" evidence="1">
    <location>
        <begin position="59"/>
        <end position="76"/>
    </location>
</feature>
<dbReference type="AlphaFoldDB" id="A0A031LKN9"/>
<evidence type="ECO:0000313" key="2">
    <source>
        <dbReference type="EMBL" id="EZQ02121.1"/>
    </source>
</evidence>
<protein>
    <recommendedName>
        <fullName evidence="4">Cytochrome b558/566 subunit B</fullName>
    </recommendedName>
</protein>
<organism evidence="2 3">
    <name type="scientific">Candidatus Acidianus copahuensis</name>
    <dbReference type="NCBI Taxonomy" id="1160895"/>
    <lineage>
        <taxon>Archaea</taxon>
        <taxon>Thermoproteota</taxon>
        <taxon>Thermoprotei</taxon>
        <taxon>Sulfolobales</taxon>
        <taxon>Sulfolobaceae</taxon>
        <taxon>Acidianus</taxon>
    </lineage>
</organism>
<feature type="transmembrane region" description="Helical" evidence="1">
    <location>
        <begin position="247"/>
        <end position="271"/>
    </location>
</feature>
<feature type="transmembrane region" description="Helical" evidence="1">
    <location>
        <begin position="219"/>
        <end position="240"/>
    </location>
</feature>
<keyword evidence="1" id="KW-1133">Transmembrane helix</keyword>
<keyword evidence="1" id="KW-0472">Membrane</keyword>
<name>A0A031LKN9_9CREN</name>
<evidence type="ECO:0008006" key="4">
    <source>
        <dbReference type="Google" id="ProtNLM"/>
    </source>
</evidence>
<keyword evidence="1" id="KW-0812">Transmembrane</keyword>